<organism evidence="1 2">
    <name type="scientific">Amphilophus citrinellus</name>
    <name type="common">Midas cichlid</name>
    <name type="synonym">Cichlasoma citrinellum</name>
    <dbReference type="NCBI Taxonomy" id="61819"/>
    <lineage>
        <taxon>Eukaryota</taxon>
        <taxon>Metazoa</taxon>
        <taxon>Chordata</taxon>
        <taxon>Craniata</taxon>
        <taxon>Vertebrata</taxon>
        <taxon>Euteleostomi</taxon>
        <taxon>Actinopterygii</taxon>
        <taxon>Neopterygii</taxon>
        <taxon>Teleostei</taxon>
        <taxon>Neoteleostei</taxon>
        <taxon>Acanthomorphata</taxon>
        <taxon>Ovalentaria</taxon>
        <taxon>Cichlomorphae</taxon>
        <taxon>Cichliformes</taxon>
        <taxon>Cichlidae</taxon>
        <taxon>New World cichlids</taxon>
        <taxon>Cichlasomatinae</taxon>
        <taxon>Heroini</taxon>
        <taxon>Amphilophus</taxon>
    </lineage>
</organism>
<dbReference type="AlphaFoldDB" id="A0A3Q0SHI1"/>
<dbReference type="OMA" id="EANHHAS"/>
<evidence type="ECO:0000313" key="2">
    <source>
        <dbReference type="Proteomes" id="UP000261340"/>
    </source>
</evidence>
<reference evidence="1" key="2">
    <citation type="submission" date="2025-09" db="UniProtKB">
        <authorList>
            <consortium name="Ensembl"/>
        </authorList>
    </citation>
    <scope>IDENTIFICATION</scope>
</reference>
<reference evidence="1" key="1">
    <citation type="submission" date="2025-08" db="UniProtKB">
        <authorList>
            <consortium name="Ensembl"/>
        </authorList>
    </citation>
    <scope>IDENTIFICATION</scope>
</reference>
<accession>A0A3Q0SHI1</accession>
<evidence type="ECO:0000313" key="1">
    <source>
        <dbReference type="Ensembl" id="ENSACIP00000022472.1"/>
    </source>
</evidence>
<sequence>TGSSKVTTGSSVKDFGSLGAISKQLQIPSSSVQTTVYISTSYFDVSPLSQGLKKRLKLSHSNERKLIRMFRNNPGTTNAQTSRVLHHCGLRGCRPRETLLLQNRHLQARQAKRHLEKSFMVRRDKN</sequence>
<dbReference type="STRING" id="61819.ENSACIP00000022472"/>
<name>A0A3Q0SHI1_AMPCI</name>
<proteinExistence type="predicted"/>
<dbReference type="Proteomes" id="UP000261340">
    <property type="component" value="Unplaced"/>
</dbReference>
<protein>
    <submittedName>
        <fullName evidence="1">Uncharacterized protein</fullName>
    </submittedName>
</protein>
<keyword evidence="2" id="KW-1185">Reference proteome</keyword>
<dbReference type="Ensembl" id="ENSACIT00000023074.1">
    <property type="protein sequence ID" value="ENSACIP00000022472.1"/>
    <property type="gene ID" value="ENSACIG00000017490.1"/>
</dbReference>